<evidence type="ECO:0000313" key="2">
    <source>
        <dbReference type="Proteomes" id="UP001524501"/>
    </source>
</evidence>
<dbReference type="EMBL" id="JANFQF010000011">
    <property type="protein sequence ID" value="MCQ4120425.1"/>
    <property type="molecule type" value="Genomic_DNA"/>
</dbReference>
<evidence type="ECO:0000313" key="1">
    <source>
        <dbReference type="EMBL" id="MCQ4120425.1"/>
    </source>
</evidence>
<keyword evidence="2" id="KW-1185">Reference proteome</keyword>
<organism evidence="1 2">
    <name type="scientific">Rhodococcus tibetensis</name>
    <dbReference type="NCBI Taxonomy" id="2965064"/>
    <lineage>
        <taxon>Bacteria</taxon>
        <taxon>Bacillati</taxon>
        <taxon>Actinomycetota</taxon>
        <taxon>Actinomycetes</taxon>
        <taxon>Mycobacteriales</taxon>
        <taxon>Nocardiaceae</taxon>
        <taxon>Rhodococcus</taxon>
    </lineage>
</organism>
<dbReference type="SUPFAM" id="SSF140453">
    <property type="entry name" value="EsxAB dimer-like"/>
    <property type="match status" value="1"/>
</dbReference>
<name>A0ABT1QDV0_9NOCA</name>
<protein>
    <submittedName>
        <fullName evidence="1">WXG100 family type VII secretion target</fullName>
    </submittedName>
</protein>
<dbReference type="Gene3D" id="1.10.287.1060">
    <property type="entry name" value="ESAT-6-like"/>
    <property type="match status" value="1"/>
</dbReference>
<dbReference type="InterPro" id="IPR036689">
    <property type="entry name" value="ESAT-6-like_sf"/>
</dbReference>
<dbReference type="RefSeq" id="WP_255969749.1">
    <property type="nucleotide sequence ID" value="NZ_JANFQF010000011.1"/>
</dbReference>
<comment type="caution">
    <text evidence="1">The sequence shown here is derived from an EMBL/GenBank/DDBJ whole genome shotgun (WGS) entry which is preliminary data.</text>
</comment>
<reference evidence="1 2" key="1">
    <citation type="submission" date="2022-07" db="EMBL/GenBank/DDBJ databases">
        <title>Degradation activity of malathion, p-nitrophenol and potential low-temperature adaptation strategy of Rhodococcus sp. FXJ9.536.</title>
        <authorList>
            <person name="Huang J."/>
            <person name="Huang Y."/>
        </authorList>
    </citation>
    <scope>NUCLEOTIDE SEQUENCE [LARGE SCALE GENOMIC DNA]</scope>
    <source>
        <strain evidence="1 2">FXJ9.536</strain>
    </source>
</reference>
<accession>A0ABT1QDV0</accession>
<dbReference type="Proteomes" id="UP001524501">
    <property type="component" value="Unassembled WGS sequence"/>
</dbReference>
<gene>
    <name evidence="1" type="ORF">NOF53_14805</name>
</gene>
<sequence length="104" mass="10634">MSATLWVDPNHFRTVAPRFGGLADTADALIAELTSALDAEGAAWGSDEGGTAFAGHYIPGAESAVHAVASLVALFSAIGDGMRATAESFEATETRFSQELGGAF</sequence>
<proteinExistence type="predicted"/>